<dbReference type="Proteomes" id="UP001174909">
    <property type="component" value="Unassembled WGS sequence"/>
</dbReference>
<gene>
    <name evidence="1" type="ORF">GBAR_LOCUS23774</name>
</gene>
<reference evidence="1" key="1">
    <citation type="submission" date="2023-03" db="EMBL/GenBank/DDBJ databases">
        <authorList>
            <person name="Steffen K."/>
            <person name="Cardenas P."/>
        </authorList>
    </citation>
    <scope>NUCLEOTIDE SEQUENCE</scope>
</reference>
<protein>
    <submittedName>
        <fullName evidence="1">Uncharacterized protein</fullName>
    </submittedName>
</protein>
<sequence>MREVLRGEGRKEFVLHFQLEPDASWKL</sequence>
<evidence type="ECO:0000313" key="2">
    <source>
        <dbReference type="Proteomes" id="UP001174909"/>
    </source>
</evidence>
<dbReference type="EMBL" id="CASHTH010003288">
    <property type="protein sequence ID" value="CAI8042870.1"/>
    <property type="molecule type" value="Genomic_DNA"/>
</dbReference>
<evidence type="ECO:0000313" key="1">
    <source>
        <dbReference type="EMBL" id="CAI8042870.1"/>
    </source>
</evidence>
<dbReference type="AlphaFoldDB" id="A0AA35T6X4"/>
<proteinExistence type="predicted"/>
<keyword evidence="2" id="KW-1185">Reference proteome</keyword>
<accession>A0AA35T6X4</accession>
<comment type="caution">
    <text evidence="1">The sequence shown here is derived from an EMBL/GenBank/DDBJ whole genome shotgun (WGS) entry which is preliminary data.</text>
</comment>
<name>A0AA35T6X4_GEOBA</name>
<organism evidence="1 2">
    <name type="scientific">Geodia barretti</name>
    <name type="common">Barrett's horny sponge</name>
    <dbReference type="NCBI Taxonomy" id="519541"/>
    <lineage>
        <taxon>Eukaryota</taxon>
        <taxon>Metazoa</taxon>
        <taxon>Porifera</taxon>
        <taxon>Demospongiae</taxon>
        <taxon>Heteroscleromorpha</taxon>
        <taxon>Tetractinellida</taxon>
        <taxon>Astrophorina</taxon>
        <taxon>Geodiidae</taxon>
        <taxon>Geodia</taxon>
    </lineage>
</organism>